<gene>
    <name evidence="2" type="ORF">ACFP2T_13190</name>
</gene>
<name>A0ABW1K6F9_9ACTN</name>
<accession>A0ABW1K6F9</accession>
<protein>
    <recommendedName>
        <fullName evidence="4">DUF3040 domain-containing protein</fullName>
    </recommendedName>
</protein>
<evidence type="ECO:0000313" key="3">
    <source>
        <dbReference type="Proteomes" id="UP001596203"/>
    </source>
</evidence>
<proteinExistence type="predicted"/>
<dbReference type="EMBL" id="JBHSPR010000010">
    <property type="protein sequence ID" value="MFC6017156.1"/>
    <property type="molecule type" value="Genomic_DNA"/>
</dbReference>
<evidence type="ECO:0008006" key="4">
    <source>
        <dbReference type="Google" id="ProtNLM"/>
    </source>
</evidence>
<keyword evidence="1" id="KW-0472">Membrane</keyword>
<feature type="transmembrane region" description="Helical" evidence="1">
    <location>
        <begin position="21"/>
        <end position="48"/>
    </location>
</feature>
<dbReference type="RefSeq" id="WP_377421208.1">
    <property type="nucleotide sequence ID" value="NZ_JBHSPR010000010.1"/>
</dbReference>
<comment type="caution">
    <text evidence="2">The sequence shown here is derived from an EMBL/GenBank/DDBJ whole genome shotgun (WGS) entry which is preliminary data.</text>
</comment>
<organism evidence="2 3">
    <name type="scientific">Plantactinospora solaniradicis</name>
    <dbReference type="NCBI Taxonomy" id="1723736"/>
    <lineage>
        <taxon>Bacteria</taxon>
        <taxon>Bacillati</taxon>
        <taxon>Actinomycetota</taxon>
        <taxon>Actinomycetes</taxon>
        <taxon>Micromonosporales</taxon>
        <taxon>Micromonosporaceae</taxon>
        <taxon>Plantactinospora</taxon>
    </lineage>
</organism>
<evidence type="ECO:0000256" key="1">
    <source>
        <dbReference type="SAM" id="Phobius"/>
    </source>
</evidence>
<keyword evidence="1" id="KW-0812">Transmembrane</keyword>
<feature type="transmembrane region" description="Helical" evidence="1">
    <location>
        <begin position="54"/>
        <end position="72"/>
    </location>
</feature>
<reference evidence="3" key="1">
    <citation type="journal article" date="2019" name="Int. J. Syst. Evol. Microbiol.">
        <title>The Global Catalogue of Microorganisms (GCM) 10K type strain sequencing project: providing services to taxonomists for standard genome sequencing and annotation.</title>
        <authorList>
            <consortium name="The Broad Institute Genomics Platform"/>
            <consortium name="The Broad Institute Genome Sequencing Center for Infectious Disease"/>
            <person name="Wu L."/>
            <person name="Ma J."/>
        </authorList>
    </citation>
    <scope>NUCLEOTIDE SEQUENCE [LARGE SCALE GENOMIC DNA]</scope>
    <source>
        <strain evidence="3">ZS-35-S2</strain>
    </source>
</reference>
<evidence type="ECO:0000313" key="2">
    <source>
        <dbReference type="EMBL" id="MFC6017156.1"/>
    </source>
</evidence>
<keyword evidence="3" id="KW-1185">Reference proteome</keyword>
<sequence>MTQKKQDPDSDSGETSAERGRFVAGVGIVGTLLVVVLAMLMACMVMLLRTGVPLWTAVAVSAVLCAVAVVMVRRATDPSPPPGRGGWLGRVLRALIMMGPGSGAGQ</sequence>
<dbReference type="Proteomes" id="UP001596203">
    <property type="component" value="Unassembled WGS sequence"/>
</dbReference>
<keyword evidence="1" id="KW-1133">Transmembrane helix</keyword>